<dbReference type="Proteomes" id="UP001464891">
    <property type="component" value="Unassembled WGS sequence"/>
</dbReference>
<dbReference type="GO" id="GO:0016491">
    <property type="term" value="F:oxidoreductase activity"/>
    <property type="evidence" value="ECO:0007669"/>
    <property type="project" value="UniProtKB-KW"/>
</dbReference>
<evidence type="ECO:0000259" key="4">
    <source>
        <dbReference type="Pfam" id="PF00487"/>
    </source>
</evidence>
<dbReference type="RefSeq" id="WP_190435149.1">
    <property type="nucleotide sequence ID" value="NZ_JAMPKM010000071.1"/>
</dbReference>
<name>A0ABV0JIE2_9CYAN</name>
<comment type="similarity">
    <text evidence="2">Belongs to the fatty acid desaturase type 2 family.</text>
</comment>
<reference evidence="5 6" key="1">
    <citation type="submission" date="2022-04" db="EMBL/GenBank/DDBJ databases">
        <title>Positive selection, recombination, and allopatry shape intraspecific diversity of widespread and dominant cyanobacteria.</title>
        <authorList>
            <person name="Wei J."/>
            <person name="Shu W."/>
            <person name="Hu C."/>
        </authorList>
    </citation>
    <scope>NUCLEOTIDE SEQUENCE [LARGE SCALE GENOMIC DNA]</scope>
    <source>
        <strain evidence="5 6">GB2-A4</strain>
    </source>
</reference>
<accession>A0ABV0JIE2</accession>
<feature type="transmembrane region" description="Helical" evidence="3">
    <location>
        <begin position="164"/>
        <end position="187"/>
    </location>
</feature>
<proteinExistence type="inferred from homology"/>
<dbReference type="EMBL" id="JAMPKM010000071">
    <property type="protein sequence ID" value="MEP0821108.1"/>
    <property type="molecule type" value="Genomic_DNA"/>
</dbReference>
<sequence>MSQRASLFWYGFSPVFFLGTTLGIICLLSLQNIYSFFAVPLILSLHHGCHETVHGVLVPKTWPRHKQLNFILGCLGYAVVGHNYLLLRWSHSYHHLCGRLHASCTIDMTESHQGLAGKIQYYLSLCGWGAVFHEIAGYIFPILPKTSAWLGHWFRRGNYRNKRFLCCQLFTFLTTVFLFYIGGYYFLFCRLLFLPLWGIGQNVSHYALPVGSEALTEFASRTYRVNPVVNFLFYGYTFYHYEHHVLPKVPGLLLGSSSVKERIKLKVGFNASPKFGLVSYLKDALRQFCGPYPKVDENWSTQILEN</sequence>
<feature type="transmembrane region" description="Helical" evidence="3">
    <location>
        <begin position="7"/>
        <end position="30"/>
    </location>
</feature>
<feature type="domain" description="Fatty acid desaturase" evidence="4">
    <location>
        <begin position="44"/>
        <end position="250"/>
    </location>
</feature>
<keyword evidence="3" id="KW-0472">Membrane</keyword>
<keyword evidence="3" id="KW-1133">Transmembrane helix</keyword>
<evidence type="ECO:0000256" key="3">
    <source>
        <dbReference type="SAM" id="Phobius"/>
    </source>
</evidence>
<keyword evidence="6" id="KW-1185">Reference proteome</keyword>
<dbReference type="InterPro" id="IPR005804">
    <property type="entry name" value="FA_desaturase_dom"/>
</dbReference>
<feature type="transmembrane region" description="Helical" evidence="3">
    <location>
        <begin position="70"/>
        <end position="87"/>
    </location>
</feature>
<keyword evidence="3" id="KW-0812">Transmembrane</keyword>
<evidence type="ECO:0000313" key="5">
    <source>
        <dbReference type="EMBL" id="MEP0821108.1"/>
    </source>
</evidence>
<protein>
    <submittedName>
        <fullName evidence="5">Fatty acid desaturase</fullName>
        <ecNumber evidence="5">1.14.19.-</ecNumber>
    </submittedName>
</protein>
<dbReference type="Pfam" id="PF00487">
    <property type="entry name" value="FA_desaturase"/>
    <property type="match status" value="1"/>
</dbReference>
<evidence type="ECO:0000256" key="1">
    <source>
        <dbReference type="ARBA" id="ARBA00001954"/>
    </source>
</evidence>
<comment type="cofactor">
    <cofactor evidence="1">
        <name>Fe(2+)</name>
        <dbReference type="ChEBI" id="CHEBI:29033"/>
    </cofactor>
</comment>
<gene>
    <name evidence="5" type="ORF">NC998_29120</name>
</gene>
<organism evidence="5 6">
    <name type="scientific">Trichocoleus desertorum GB2-A4</name>
    <dbReference type="NCBI Taxonomy" id="2933944"/>
    <lineage>
        <taxon>Bacteria</taxon>
        <taxon>Bacillati</taxon>
        <taxon>Cyanobacteriota</taxon>
        <taxon>Cyanophyceae</taxon>
        <taxon>Leptolyngbyales</taxon>
        <taxon>Trichocoleusaceae</taxon>
        <taxon>Trichocoleus</taxon>
    </lineage>
</organism>
<keyword evidence="5" id="KW-0560">Oxidoreductase</keyword>
<comment type="caution">
    <text evidence="5">The sequence shown here is derived from an EMBL/GenBank/DDBJ whole genome shotgun (WGS) entry which is preliminary data.</text>
</comment>
<evidence type="ECO:0000256" key="2">
    <source>
        <dbReference type="ARBA" id="ARBA00008749"/>
    </source>
</evidence>
<evidence type="ECO:0000313" key="6">
    <source>
        <dbReference type="Proteomes" id="UP001464891"/>
    </source>
</evidence>
<dbReference type="EC" id="1.14.19.-" evidence="5"/>